<accession>A0A7C8JG41</accession>
<keyword evidence="4 6" id="KW-0472">Membrane</keyword>
<evidence type="ECO:0000256" key="3">
    <source>
        <dbReference type="ARBA" id="ARBA00022989"/>
    </source>
</evidence>
<name>A0A7C8JG41_ORBOL</name>
<feature type="transmembrane region" description="Helical" evidence="6">
    <location>
        <begin position="117"/>
        <end position="141"/>
    </location>
</feature>
<gene>
    <name evidence="7" type="ORF">TWF102_005773</name>
</gene>
<feature type="transmembrane region" description="Helical" evidence="6">
    <location>
        <begin position="38"/>
        <end position="62"/>
    </location>
</feature>
<feature type="transmembrane region" description="Helical" evidence="6">
    <location>
        <begin position="495"/>
        <end position="515"/>
    </location>
</feature>
<dbReference type="AlphaFoldDB" id="A0A7C8JG41"/>
<organism evidence="7 8">
    <name type="scientific">Orbilia oligospora</name>
    <name type="common">Nematode-trapping fungus</name>
    <name type="synonym">Arthrobotrys oligospora</name>
    <dbReference type="NCBI Taxonomy" id="2813651"/>
    <lineage>
        <taxon>Eukaryota</taxon>
        <taxon>Fungi</taxon>
        <taxon>Dikarya</taxon>
        <taxon>Ascomycota</taxon>
        <taxon>Pezizomycotina</taxon>
        <taxon>Orbiliomycetes</taxon>
        <taxon>Orbiliales</taxon>
        <taxon>Orbiliaceae</taxon>
        <taxon>Orbilia</taxon>
    </lineage>
</organism>
<proteinExistence type="predicted"/>
<dbReference type="PANTHER" id="PTHR11785">
    <property type="entry name" value="AMINO ACID TRANSPORTER"/>
    <property type="match status" value="1"/>
</dbReference>
<dbReference type="InterPro" id="IPR002293">
    <property type="entry name" value="AA/rel_permease1"/>
</dbReference>
<dbReference type="GO" id="GO:0015179">
    <property type="term" value="F:L-amino acid transmembrane transporter activity"/>
    <property type="evidence" value="ECO:0007669"/>
    <property type="project" value="TreeGrafter"/>
</dbReference>
<dbReference type="Pfam" id="PF13520">
    <property type="entry name" value="AA_permease_2"/>
    <property type="match status" value="1"/>
</dbReference>
<sequence>MEPGSSDLEAIPADPSNPNGHPNETSSVNIKDLKKWDIIFLVLNKMIGAGIYFVPAQVLVLVGSKWGAMSVWVFGFAYTYISAHVHLEYAANWPYMGGEFIYLTKLLPRPNLVSSTAYAYFFIILNSSGISALIFSIYCVSNGEIQTSNASDYKLFAFITVLLICSVHFRLKNVGLWLNKYLAWLKFATLCSIIIILGPIGGGLPRRRNNPDAGFRDFGQVHNGHETTRTKFGSVVIAMMLVLYAFRGWENANYVTAEIDGDPEEKTKKLKSGVRLAVLIVGVLYILFNTVIFLVLDYETIAKYNGSLSVLQGLFQTIRCVRPSDGNFLPGEPVTTRAAAALIAISSLGSTIGATYTSARANIGKIVKREIARHQLLPFSSIFAKSSDMGKTQDEEGTPTGGLVLDLLASGGLIIAAPIHNGSSEGITFLILLVTYGQSISGLLLGLPFWALRRMVNVIDISQQGLLLPDDVSEEVVDDSPAFSWKYLKNTPMRYFICTFLLTFVNMLIFIGPLINKPTKILTWANTSSGTPTEEAIWVPRRFPIQNLCFIAIGCYGLGVIVALCILAFATQIVFFGPQGPLERHPMVPDRYRYPDHPGLPDPLEVMQNRREQCQNPKKEDPFMDDANFKLDGDLGYYVREKDRRWIFLFDLDFGRFFRVTWREEIAMIKAAIFCVFQRRRWRNGYKRTARFWRRLWAHGESALPGRTKEDLEKAKTKSNMAAGSDSDAAKDEGTQIHVAPVPAPVSPHSGPIPLDDLLITRASTASARTAA</sequence>
<feature type="transmembrane region" description="Helical" evidence="6">
    <location>
        <begin position="69"/>
        <end position="87"/>
    </location>
</feature>
<evidence type="ECO:0000256" key="1">
    <source>
        <dbReference type="ARBA" id="ARBA00004141"/>
    </source>
</evidence>
<dbReference type="Gene3D" id="1.20.1740.10">
    <property type="entry name" value="Amino acid/polyamine transporter I"/>
    <property type="match status" value="1"/>
</dbReference>
<feature type="compositionally biased region" description="Polar residues" evidence="5">
    <location>
        <begin position="16"/>
        <end position="26"/>
    </location>
</feature>
<evidence type="ECO:0000256" key="5">
    <source>
        <dbReference type="SAM" id="MobiDB-lite"/>
    </source>
</evidence>
<dbReference type="Proteomes" id="UP000475325">
    <property type="component" value="Unassembled WGS sequence"/>
</dbReference>
<reference evidence="7 8" key="1">
    <citation type="submission" date="2019-06" db="EMBL/GenBank/DDBJ databases">
        <authorList>
            <person name="Palmer J.M."/>
        </authorList>
    </citation>
    <scope>NUCLEOTIDE SEQUENCE [LARGE SCALE GENOMIC DNA]</scope>
    <source>
        <strain evidence="7 8">TWF102</strain>
    </source>
</reference>
<dbReference type="GO" id="GO:0016020">
    <property type="term" value="C:membrane"/>
    <property type="evidence" value="ECO:0007669"/>
    <property type="project" value="UniProtKB-SubCell"/>
</dbReference>
<evidence type="ECO:0008006" key="9">
    <source>
        <dbReference type="Google" id="ProtNLM"/>
    </source>
</evidence>
<feature type="region of interest" description="Disordered" evidence="5">
    <location>
        <begin position="707"/>
        <end position="755"/>
    </location>
</feature>
<keyword evidence="2 6" id="KW-0812">Transmembrane</keyword>
<feature type="transmembrane region" description="Helical" evidence="6">
    <location>
        <begin position="153"/>
        <end position="169"/>
    </location>
</feature>
<evidence type="ECO:0000313" key="7">
    <source>
        <dbReference type="EMBL" id="KAF3112025.1"/>
    </source>
</evidence>
<evidence type="ECO:0000256" key="4">
    <source>
        <dbReference type="ARBA" id="ARBA00023136"/>
    </source>
</evidence>
<dbReference type="InterPro" id="IPR050598">
    <property type="entry name" value="AminoAcid_Transporter"/>
</dbReference>
<protein>
    <recommendedName>
        <fullName evidence="9">Amino acid permease/ SLC12A domain-containing protein</fullName>
    </recommendedName>
</protein>
<feature type="transmembrane region" description="Helical" evidence="6">
    <location>
        <begin position="276"/>
        <end position="296"/>
    </location>
</feature>
<comment type="subcellular location">
    <subcellularLocation>
        <location evidence="1">Membrane</location>
        <topology evidence="1">Multi-pass membrane protein</topology>
    </subcellularLocation>
</comment>
<feature type="region of interest" description="Disordered" evidence="5">
    <location>
        <begin position="1"/>
        <end position="26"/>
    </location>
</feature>
<evidence type="ECO:0000256" key="6">
    <source>
        <dbReference type="SAM" id="Phobius"/>
    </source>
</evidence>
<comment type="caution">
    <text evidence="7">The sequence shown here is derived from an EMBL/GenBank/DDBJ whole genome shotgun (WGS) entry which is preliminary data.</text>
</comment>
<dbReference type="EMBL" id="WIQW01000003">
    <property type="protein sequence ID" value="KAF3112025.1"/>
    <property type="molecule type" value="Genomic_DNA"/>
</dbReference>
<feature type="transmembrane region" description="Helical" evidence="6">
    <location>
        <begin position="426"/>
        <end position="452"/>
    </location>
</feature>
<evidence type="ECO:0000256" key="2">
    <source>
        <dbReference type="ARBA" id="ARBA00022692"/>
    </source>
</evidence>
<evidence type="ECO:0000313" key="8">
    <source>
        <dbReference type="Proteomes" id="UP000475325"/>
    </source>
</evidence>
<feature type="transmembrane region" description="Helical" evidence="6">
    <location>
        <begin position="181"/>
        <end position="200"/>
    </location>
</feature>
<feature type="compositionally biased region" description="Basic and acidic residues" evidence="5">
    <location>
        <begin position="707"/>
        <end position="716"/>
    </location>
</feature>
<keyword evidence="3 6" id="KW-1133">Transmembrane helix</keyword>
<feature type="transmembrane region" description="Helical" evidence="6">
    <location>
        <begin position="550"/>
        <end position="577"/>
    </location>
</feature>
<dbReference type="PANTHER" id="PTHR11785:SF382">
    <property type="entry name" value="LOW-AFFINITY METHIONINE PERMEASE"/>
    <property type="match status" value="1"/>
</dbReference>